<dbReference type="EMBL" id="VISQ01000001">
    <property type="protein sequence ID" value="TVZ67681.1"/>
    <property type="molecule type" value="Genomic_DNA"/>
</dbReference>
<proteinExistence type="predicted"/>
<protein>
    <submittedName>
        <fullName evidence="2">Uncharacterized protein</fullName>
    </submittedName>
</protein>
<reference evidence="2" key="1">
    <citation type="submission" date="2019-06" db="EMBL/GenBank/DDBJ databases">
        <authorList>
            <person name="Deangelis K."/>
            <person name="Huntemann M."/>
            <person name="Clum A."/>
            <person name="Pillay M."/>
            <person name="Palaniappan K."/>
            <person name="Varghese N."/>
            <person name="Mikhailova N."/>
            <person name="Stamatis D."/>
            <person name="Reddy T."/>
            <person name="Daum C."/>
            <person name="Shapiro N."/>
            <person name="Ivanova N."/>
            <person name="Kyrpides N."/>
            <person name="Woyke T."/>
        </authorList>
    </citation>
    <scope>NUCLEOTIDE SEQUENCE [LARGE SCALE GENOMIC DNA]</scope>
    <source>
        <strain evidence="2">128R</strain>
    </source>
</reference>
<reference evidence="2" key="2">
    <citation type="submission" date="2019-08" db="EMBL/GenBank/DDBJ databases">
        <title>Investigation of anaerobic lignin degradation for improved lignocellulosic biofuels.</title>
        <authorList>
            <person name="Deangelis K.PhD."/>
        </authorList>
    </citation>
    <scope>NUCLEOTIDE SEQUENCE [LARGE SCALE GENOMIC DNA]</scope>
    <source>
        <strain evidence="2">128R</strain>
    </source>
</reference>
<sequence>MNVICSVFTKFIRYLLLLSLKIQYVKFYFFPNIFNLLIIFFIAYWLMGKQIVFHPCVVNVLSANIGVYFSPKEIGLADEWLRS</sequence>
<keyword evidence="1" id="KW-1133">Transmembrane helix</keyword>
<organism evidence="2">
    <name type="scientific">Serratia fonticola</name>
    <dbReference type="NCBI Taxonomy" id="47917"/>
    <lineage>
        <taxon>Bacteria</taxon>
        <taxon>Pseudomonadati</taxon>
        <taxon>Pseudomonadota</taxon>
        <taxon>Gammaproteobacteria</taxon>
        <taxon>Enterobacterales</taxon>
        <taxon>Yersiniaceae</taxon>
        <taxon>Serratia</taxon>
    </lineage>
</organism>
<name>A0A542BML1_SERFO</name>
<comment type="caution">
    <text evidence="2">The sequence shown here is derived from an EMBL/GenBank/DDBJ whole genome shotgun (WGS) entry which is preliminary data.</text>
</comment>
<evidence type="ECO:0000313" key="2">
    <source>
        <dbReference type="EMBL" id="TVZ67681.1"/>
    </source>
</evidence>
<keyword evidence="1" id="KW-0812">Transmembrane</keyword>
<feature type="transmembrane region" description="Helical" evidence="1">
    <location>
        <begin position="27"/>
        <end position="46"/>
    </location>
</feature>
<keyword evidence="1" id="KW-0472">Membrane</keyword>
<accession>A0A542BML1</accession>
<evidence type="ECO:0000256" key="1">
    <source>
        <dbReference type="SAM" id="Phobius"/>
    </source>
</evidence>
<dbReference type="AlphaFoldDB" id="A0A542BML1"/>
<gene>
    <name evidence="2" type="ORF">FHU10_0077</name>
</gene>